<dbReference type="Pfam" id="PF13855">
    <property type="entry name" value="LRR_8"/>
    <property type="match status" value="1"/>
</dbReference>
<name>A0A067RDV0_ZOONE</name>
<dbReference type="InterPro" id="IPR003591">
    <property type="entry name" value="Leu-rich_rpt_typical-subtyp"/>
</dbReference>
<dbReference type="PROSITE" id="PS51450">
    <property type="entry name" value="LRR"/>
    <property type="match status" value="2"/>
</dbReference>
<evidence type="ECO:0000313" key="5">
    <source>
        <dbReference type="EMBL" id="KDR21947.1"/>
    </source>
</evidence>
<dbReference type="EMBL" id="KK852529">
    <property type="protein sequence ID" value="KDR21947.1"/>
    <property type="molecule type" value="Genomic_DNA"/>
</dbReference>
<dbReference type="InterPro" id="IPR001611">
    <property type="entry name" value="Leu-rich_rpt"/>
</dbReference>
<dbReference type="InterPro" id="IPR032675">
    <property type="entry name" value="LRR_dom_sf"/>
</dbReference>
<evidence type="ECO:0000256" key="3">
    <source>
        <dbReference type="SAM" id="MobiDB-lite"/>
    </source>
</evidence>
<dbReference type="AlphaFoldDB" id="A0A067RDV0"/>
<dbReference type="PANTHER" id="PTHR48051:SF42">
    <property type="entry name" value="LEUCINE-RICH REPEAT-CONTAINING PROTEIN 18-LIKE"/>
    <property type="match status" value="1"/>
</dbReference>
<keyword evidence="2" id="KW-0677">Repeat</keyword>
<accession>A0A067RDV0</accession>
<feature type="compositionally biased region" description="Polar residues" evidence="3">
    <location>
        <begin position="205"/>
        <end position="218"/>
    </location>
</feature>
<dbReference type="InParanoid" id="A0A067RDV0"/>
<evidence type="ECO:0000256" key="4">
    <source>
        <dbReference type="SAM" id="Phobius"/>
    </source>
</evidence>
<proteinExistence type="predicted"/>
<dbReference type="Proteomes" id="UP000027135">
    <property type="component" value="Unassembled WGS sequence"/>
</dbReference>
<feature type="compositionally biased region" description="Basic residues" evidence="3">
    <location>
        <begin position="190"/>
        <end position="200"/>
    </location>
</feature>
<dbReference type="OrthoDB" id="1394818at2759"/>
<evidence type="ECO:0000256" key="1">
    <source>
        <dbReference type="ARBA" id="ARBA00022614"/>
    </source>
</evidence>
<feature type="transmembrane region" description="Helical" evidence="4">
    <location>
        <begin position="249"/>
        <end position="274"/>
    </location>
</feature>
<keyword evidence="4" id="KW-1133">Transmembrane helix</keyword>
<reference evidence="5 6" key="1">
    <citation type="journal article" date="2014" name="Nat. Commun.">
        <title>Molecular traces of alternative social organization in a termite genome.</title>
        <authorList>
            <person name="Terrapon N."/>
            <person name="Li C."/>
            <person name="Robertson H.M."/>
            <person name="Ji L."/>
            <person name="Meng X."/>
            <person name="Booth W."/>
            <person name="Chen Z."/>
            <person name="Childers C.P."/>
            <person name="Glastad K.M."/>
            <person name="Gokhale K."/>
            <person name="Gowin J."/>
            <person name="Gronenberg W."/>
            <person name="Hermansen R.A."/>
            <person name="Hu H."/>
            <person name="Hunt B.G."/>
            <person name="Huylmans A.K."/>
            <person name="Khalil S.M."/>
            <person name="Mitchell R.D."/>
            <person name="Munoz-Torres M.C."/>
            <person name="Mustard J.A."/>
            <person name="Pan H."/>
            <person name="Reese J.T."/>
            <person name="Scharf M.E."/>
            <person name="Sun F."/>
            <person name="Vogel H."/>
            <person name="Xiao J."/>
            <person name="Yang W."/>
            <person name="Yang Z."/>
            <person name="Yang Z."/>
            <person name="Zhou J."/>
            <person name="Zhu J."/>
            <person name="Brent C.S."/>
            <person name="Elsik C.G."/>
            <person name="Goodisman M.A."/>
            <person name="Liberles D.A."/>
            <person name="Roe R.M."/>
            <person name="Vargo E.L."/>
            <person name="Vilcinskas A."/>
            <person name="Wang J."/>
            <person name="Bornberg-Bauer E."/>
            <person name="Korb J."/>
            <person name="Zhang G."/>
            <person name="Liebig J."/>
        </authorList>
    </citation>
    <scope>NUCLEOTIDE SEQUENCE [LARGE SCALE GENOMIC DNA]</scope>
    <source>
        <tissue evidence="5">Whole organism</tissue>
    </source>
</reference>
<gene>
    <name evidence="5" type="ORF">L798_02834</name>
</gene>
<dbReference type="eggNOG" id="KOG0473">
    <property type="taxonomic scope" value="Eukaryota"/>
</dbReference>
<feature type="region of interest" description="Disordered" evidence="3">
    <location>
        <begin position="172"/>
        <end position="221"/>
    </location>
</feature>
<sequence length="374" mass="42658">MPGCKLNLREQLEDNELDLSMSEIEEVPVREISQIKKATSLDLSNNQVKTLGHNFAPLLTHLIKLDLSKNHLTELPINFGELVNLRHLDLYSNQIKHLPLSLGQLKMLRWLDLKSNPLVPKLAEVVGPCLDAQQCQQSARNVVTFMQTMQVQVDEERQRILLQKRKEQELAEQAQKKEQQQKQQQQSQKNKNKKKKKKAAKSNSGIQVKTENGTTNVTGDDENVCNLEKVAPKQHTCTHSKPVRKVTLLIFRIFKSMLLGSFITSLALWLLYLIDEERFRGAQAHAESIWNVTMAAMPQQVIETGQNLKKMTTPTIAFVWSKTEAAYIWINTNPTVKEYYEVGGALWKVLFSKVSDLYRDIEPTNSTLSGNSKE</sequence>
<dbReference type="SUPFAM" id="SSF52058">
    <property type="entry name" value="L domain-like"/>
    <property type="match status" value="1"/>
</dbReference>
<dbReference type="InterPro" id="IPR050216">
    <property type="entry name" value="LRR_domain-containing"/>
</dbReference>
<dbReference type="Gene3D" id="3.80.10.10">
    <property type="entry name" value="Ribonuclease Inhibitor"/>
    <property type="match status" value="1"/>
</dbReference>
<evidence type="ECO:0000313" key="6">
    <source>
        <dbReference type="Proteomes" id="UP000027135"/>
    </source>
</evidence>
<keyword evidence="6" id="KW-1185">Reference proteome</keyword>
<dbReference type="STRING" id="136037.A0A067RDV0"/>
<keyword evidence="4" id="KW-0812">Transmembrane</keyword>
<protein>
    <submittedName>
        <fullName evidence="5">Leucine-rich repeat-containing protein 59</fullName>
    </submittedName>
</protein>
<keyword evidence="4" id="KW-0472">Membrane</keyword>
<keyword evidence="1" id="KW-0433">Leucine-rich repeat</keyword>
<dbReference type="PANTHER" id="PTHR48051">
    <property type="match status" value="1"/>
</dbReference>
<dbReference type="SMART" id="SM00369">
    <property type="entry name" value="LRR_TYP"/>
    <property type="match status" value="3"/>
</dbReference>
<organism evidence="5 6">
    <name type="scientific">Zootermopsis nevadensis</name>
    <name type="common">Dampwood termite</name>
    <dbReference type="NCBI Taxonomy" id="136037"/>
    <lineage>
        <taxon>Eukaryota</taxon>
        <taxon>Metazoa</taxon>
        <taxon>Ecdysozoa</taxon>
        <taxon>Arthropoda</taxon>
        <taxon>Hexapoda</taxon>
        <taxon>Insecta</taxon>
        <taxon>Pterygota</taxon>
        <taxon>Neoptera</taxon>
        <taxon>Polyneoptera</taxon>
        <taxon>Dictyoptera</taxon>
        <taxon>Blattodea</taxon>
        <taxon>Blattoidea</taxon>
        <taxon>Termitoidae</taxon>
        <taxon>Termopsidae</taxon>
        <taxon>Zootermopsis</taxon>
    </lineage>
</organism>
<evidence type="ECO:0000256" key="2">
    <source>
        <dbReference type="ARBA" id="ARBA00022737"/>
    </source>
</evidence>
<dbReference type="GO" id="GO:0005737">
    <property type="term" value="C:cytoplasm"/>
    <property type="evidence" value="ECO:0007669"/>
    <property type="project" value="TreeGrafter"/>
</dbReference>
<dbReference type="OMA" id="IWINTNP"/>